<evidence type="ECO:0000259" key="1">
    <source>
        <dbReference type="Pfam" id="PF00149"/>
    </source>
</evidence>
<dbReference type="EMBL" id="CP001810">
    <property type="protein sequence ID" value="ADL34642.1"/>
    <property type="molecule type" value="Genomic_DNA"/>
</dbReference>
<dbReference type="InterPro" id="IPR029052">
    <property type="entry name" value="Metallo-depent_PP-like"/>
</dbReference>
<dbReference type="SUPFAM" id="SSF56300">
    <property type="entry name" value="Metallo-dependent phosphatases"/>
    <property type="match status" value="1"/>
</dbReference>
<accession>E0RXR6</accession>
<dbReference type="RefSeq" id="WP_013281296.1">
    <property type="nucleotide sequence ID" value="NC_014387.1"/>
</dbReference>
<organism evidence="2 3">
    <name type="scientific">Butyrivibrio proteoclasticus (strain ATCC 51982 / DSM 14932 / B316)</name>
    <name type="common">Clostridium proteoclasticum</name>
    <dbReference type="NCBI Taxonomy" id="515622"/>
    <lineage>
        <taxon>Bacteria</taxon>
        <taxon>Bacillati</taxon>
        <taxon>Bacillota</taxon>
        <taxon>Clostridia</taxon>
        <taxon>Lachnospirales</taxon>
        <taxon>Lachnospiraceae</taxon>
        <taxon>Butyrivibrio</taxon>
    </lineage>
</organism>
<dbReference type="STRING" id="515622.bpr_I1908"/>
<dbReference type="KEGG" id="bpb:bpr_I1908"/>
<feature type="domain" description="Calcineurin-like phosphoesterase" evidence="1">
    <location>
        <begin position="498"/>
        <end position="739"/>
    </location>
</feature>
<gene>
    <name evidence="2" type="ordered locus">bpr_I1908</name>
</gene>
<dbReference type="HOGENOM" id="CLU_294006_0_0_9"/>
<sequence>MENTPVKAEIKKIVKEIRKREIVDHFDIPEEFRNNAAVIIAERKAKMRVISTRGFDVIRQNFFVNELVNKRDPFDDEIIQKILTTTFACFDEYYLFIDGKVYDQACYYGYTFSVKDIKKYKLDIAKMNFIALTDENLDNSIPEAIRSNNDNYEQIDKNKTNIRRWIKKYNACNTSEQLFQINERHKKSTDKTDESFYLWNYIFSKGDVDNIPFDVIMDFVNSGYYPAGTIEDALPFLFPHDRLLASYAYTLGAKSTCKRHKSQFKTYIKILEENGYYTSESKYFDKNTHYFCIRTDYHINNSKSSYPCASLYRYFEDFQSFTMHLNNDLSDCNLLNARGICIDSSFKTNENTIMPVEDINFLKKIVTKKYDRIRDCFTINVYWKNENNATLFHGKKTFRYFFDFLFFVKSDLSFADLIYCDGLKNLPSTNTINFSEALLTSEVSESLGISYKAQDIIKVVPHDFPYVIDNEKSTALILNDDHPEAAIPVGDNEISDNKVYYISDLHIVHTLIRKKAKSSADAICIIQRFIDNMLETFVPVFWSGCSTILIGGDISSEFAVFELFVQLLRRTLDENSYDVNVIFILGNHELWNYFGTKLTDIIQQYRDVLSKQKMFLLHDEILYIENHDNISYISKDEILKSGNDNIRQKVRKARLVLFGGIGFAGCNEEFNANYGIYRNTVTRAQEIELSSNFRNLYDHVIEALGDRKVIVFTHMGISEWANNYELHDNYVYVCGHSHKNAFYDDGSRRLYADNQVGYYNDRPRLKYFLVDDTYDWFVDYDDGIYEITRNEYIEFYRGKNIAITYNREINKLYMLKKNGYYCFIHENKNGKLTMLNGGALCSLSHKNIEYYYQNMAAEIDYIKTPLMKFQQLQKQISEEIRKLGGNGRIHGAIIDIDGTIDEDGWRTIAYNHLYINPIDLSITPYYAIDMVLKYVYPNFPSLLCDKCPDLYSKYNELITDKNITSIILKPVNNAELMVKPKLYTSTDIYKASRELRKMQKLNSNILSTWYDNSPNLVAIPEKPKSNEYRSAAIGTVKMMTCGMNATIIEYKNYNDISVKFDDGTIVEHVSKYAFSTSSIWNPNIEKPPKDKKSHDHKQYHKSSYLGKTQMMNCGMKATVIEDFGCNDITIQFEDGLIRKHKRRDKFREGKIAHCKD</sequence>
<reference evidence="2 3" key="1">
    <citation type="journal article" date="2010" name="PLoS ONE">
        <title>The glycobiome of the rumen bacterium Butyrivibrio proteoclasticus B316(T) highlights adaptation to a polysaccharide-rich environment.</title>
        <authorList>
            <person name="Kelly W.J."/>
            <person name="Leahy S.C."/>
            <person name="Altermann E."/>
            <person name="Yeoman C.J."/>
            <person name="Dunne J.C."/>
            <person name="Kong Z."/>
            <person name="Pacheco D.M."/>
            <person name="Li D."/>
            <person name="Noel S.J."/>
            <person name="Moon C.D."/>
            <person name="Cookson A.L."/>
            <person name="Attwood G.T."/>
        </authorList>
    </citation>
    <scope>NUCLEOTIDE SEQUENCE [LARGE SCALE GENOMIC DNA]</scope>
    <source>
        <strain evidence="3">ATCC 51982 / DSM 14932 / B316</strain>
    </source>
</reference>
<dbReference type="eggNOG" id="COG1409">
    <property type="taxonomic scope" value="Bacteria"/>
</dbReference>
<dbReference type="AlphaFoldDB" id="E0RXR6"/>
<name>E0RXR6_BUTPB</name>
<dbReference type="GO" id="GO:0016787">
    <property type="term" value="F:hydrolase activity"/>
    <property type="evidence" value="ECO:0007669"/>
    <property type="project" value="InterPro"/>
</dbReference>
<protein>
    <submittedName>
        <fullName evidence="2">Metallophosphoesterase</fullName>
    </submittedName>
</protein>
<evidence type="ECO:0000313" key="2">
    <source>
        <dbReference type="EMBL" id="ADL34642.1"/>
    </source>
</evidence>
<dbReference type="InterPro" id="IPR004843">
    <property type="entry name" value="Calcineurin-like_PHP"/>
</dbReference>
<dbReference type="Pfam" id="PF00149">
    <property type="entry name" value="Metallophos"/>
    <property type="match status" value="1"/>
</dbReference>
<evidence type="ECO:0000313" key="3">
    <source>
        <dbReference type="Proteomes" id="UP000001299"/>
    </source>
</evidence>
<proteinExistence type="predicted"/>
<dbReference type="Gene3D" id="3.60.21.10">
    <property type="match status" value="1"/>
</dbReference>
<dbReference type="Proteomes" id="UP000001299">
    <property type="component" value="Chromosome 1"/>
</dbReference>
<keyword evidence="3" id="KW-1185">Reference proteome</keyword>